<evidence type="ECO:0000256" key="2">
    <source>
        <dbReference type="ARBA" id="ARBA00012438"/>
    </source>
</evidence>
<evidence type="ECO:0000313" key="8">
    <source>
        <dbReference type="Proteomes" id="UP000198304"/>
    </source>
</evidence>
<evidence type="ECO:0000259" key="6">
    <source>
        <dbReference type="SMART" id="SM00387"/>
    </source>
</evidence>
<sequence length="152" mass="17485">MFKLIDINSIIDESIKMMRSMLSANITIIHNGDENCGYVYGNPTQLNQIFINLYTNAYHAMRENGGTIEVKLRKVRCREISCLNDKRFDKDMSVGEGTGLGLSVVQGTVVNHKDEITVESKKMLVIYLLFTYLALNLQIKKNWIEKSYRKEK</sequence>
<organism evidence="7 8">
    <name type="scientific">Anaerovirgula multivorans</name>
    <dbReference type="NCBI Taxonomy" id="312168"/>
    <lineage>
        <taxon>Bacteria</taxon>
        <taxon>Bacillati</taxon>
        <taxon>Bacillota</taxon>
        <taxon>Clostridia</taxon>
        <taxon>Peptostreptococcales</taxon>
        <taxon>Natronincolaceae</taxon>
        <taxon>Anaerovirgula</taxon>
    </lineage>
</organism>
<comment type="catalytic activity">
    <reaction evidence="1">
        <text>ATP + protein L-histidine = ADP + protein N-phospho-L-histidine.</text>
        <dbReference type="EC" id="2.7.13.3"/>
    </reaction>
</comment>
<keyword evidence="4" id="KW-0418">Kinase</keyword>
<name>A0A239K896_9FIRM</name>
<dbReference type="OrthoDB" id="9784397at2"/>
<dbReference type="EMBL" id="FZOJ01000044">
    <property type="protein sequence ID" value="SNT14325.1"/>
    <property type="molecule type" value="Genomic_DNA"/>
</dbReference>
<evidence type="ECO:0000256" key="3">
    <source>
        <dbReference type="ARBA" id="ARBA00022679"/>
    </source>
</evidence>
<accession>A0A239K896</accession>
<keyword evidence="8" id="KW-1185">Reference proteome</keyword>
<dbReference type="PANTHER" id="PTHR43711">
    <property type="entry name" value="TWO-COMPONENT HISTIDINE KINASE"/>
    <property type="match status" value="1"/>
</dbReference>
<evidence type="ECO:0000313" key="7">
    <source>
        <dbReference type="EMBL" id="SNT14325.1"/>
    </source>
</evidence>
<evidence type="ECO:0000256" key="5">
    <source>
        <dbReference type="ARBA" id="ARBA00023012"/>
    </source>
</evidence>
<proteinExistence type="predicted"/>
<dbReference type="GO" id="GO:0000160">
    <property type="term" value="P:phosphorelay signal transduction system"/>
    <property type="evidence" value="ECO:0007669"/>
    <property type="project" value="UniProtKB-KW"/>
</dbReference>
<keyword evidence="3" id="KW-0808">Transferase</keyword>
<dbReference type="AlphaFoldDB" id="A0A239K896"/>
<dbReference type="Proteomes" id="UP000198304">
    <property type="component" value="Unassembled WGS sequence"/>
</dbReference>
<dbReference type="Gene3D" id="3.30.565.10">
    <property type="entry name" value="Histidine kinase-like ATPase, C-terminal domain"/>
    <property type="match status" value="1"/>
</dbReference>
<dbReference type="InterPro" id="IPR050736">
    <property type="entry name" value="Sensor_HK_Regulatory"/>
</dbReference>
<dbReference type="PANTHER" id="PTHR43711:SF1">
    <property type="entry name" value="HISTIDINE KINASE 1"/>
    <property type="match status" value="1"/>
</dbReference>
<dbReference type="SMART" id="SM00387">
    <property type="entry name" value="HATPase_c"/>
    <property type="match status" value="1"/>
</dbReference>
<evidence type="ECO:0000256" key="4">
    <source>
        <dbReference type="ARBA" id="ARBA00022777"/>
    </source>
</evidence>
<dbReference type="InterPro" id="IPR003594">
    <property type="entry name" value="HATPase_dom"/>
</dbReference>
<evidence type="ECO:0000256" key="1">
    <source>
        <dbReference type="ARBA" id="ARBA00000085"/>
    </source>
</evidence>
<dbReference type="SUPFAM" id="SSF55874">
    <property type="entry name" value="ATPase domain of HSP90 chaperone/DNA topoisomerase II/histidine kinase"/>
    <property type="match status" value="1"/>
</dbReference>
<dbReference type="EC" id="2.7.13.3" evidence="2"/>
<dbReference type="RefSeq" id="WP_089285280.1">
    <property type="nucleotide sequence ID" value="NZ_FZOJ01000044.1"/>
</dbReference>
<dbReference type="InterPro" id="IPR036890">
    <property type="entry name" value="HATPase_C_sf"/>
</dbReference>
<feature type="domain" description="Histidine kinase/HSP90-like ATPase" evidence="6">
    <location>
        <begin position="41"/>
        <end position="134"/>
    </location>
</feature>
<reference evidence="7 8" key="1">
    <citation type="submission" date="2017-06" db="EMBL/GenBank/DDBJ databases">
        <authorList>
            <person name="Kim H.J."/>
            <person name="Triplett B.A."/>
        </authorList>
    </citation>
    <scope>NUCLEOTIDE SEQUENCE [LARGE SCALE GENOMIC DNA]</scope>
    <source>
        <strain evidence="7 8">SCA</strain>
    </source>
</reference>
<dbReference type="GO" id="GO:0004673">
    <property type="term" value="F:protein histidine kinase activity"/>
    <property type="evidence" value="ECO:0007669"/>
    <property type="project" value="UniProtKB-EC"/>
</dbReference>
<protein>
    <recommendedName>
        <fullName evidence="2">histidine kinase</fullName>
        <ecNumber evidence="2">2.7.13.3</ecNumber>
    </recommendedName>
</protein>
<gene>
    <name evidence="7" type="ORF">SAMN05446037_104425</name>
</gene>
<keyword evidence="5" id="KW-0902">Two-component regulatory system</keyword>
<dbReference type="Pfam" id="PF02518">
    <property type="entry name" value="HATPase_c"/>
    <property type="match status" value="1"/>
</dbReference>